<dbReference type="OrthoDB" id="2168082at2"/>
<name>A0A2T0MHK1_9FLAO</name>
<dbReference type="Pfam" id="PF04397">
    <property type="entry name" value="LytTR"/>
    <property type="match status" value="1"/>
</dbReference>
<dbReference type="InterPro" id="IPR007492">
    <property type="entry name" value="LytTR_DNA-bd_dom"/>
</dbReference>
<evidence type="ECO:0000313" key="5">
    <source>
        <dbReference type="Proteomes" id="UP000237640"/>
    </source>
</evidence>
<evidence type="ECO:0000313" key="4">
    <source>
        <dbReference type="EMBL" id="PRX57035.1"/>
    </source>
</evidence>
<reference evidence="4 5" key="1">
    <citation type="submission" date="2018-03" db="EMBL/GenBank/DDBJ databases">
        <title>Genomic Encyclopedia of Archaeal and Bacterial Type Strains, Phase II (KMG-II): from individual species to whole genera.</title>
        <authorList>
            <person name="Goeker M."/>
        </authorList>
    </citation>
    <scope>NUCLEOTIDE SEQUENCE [LARGE SCALE GENOMIC DNA]</scope>
    <source>
        <strain evidence="4 5">DSM 25027</strain>
    </source>
</reference>
<gene>
    <name evidence="4" type="ORF">CLV81_1036</name>
</gene>
<dbReference type="Proteomes" id="UP000237640">
    <property type="component" value="Unassembled WGS sequence"/>
</dbReference>
<evidence type="ECO:0000256" key="1">
    <source>
        <dbReference type="PROSITE-ProRule" id="PRU00169"/>
    </source>
</evidence>
<dbReference type="Pfam" id="PF00072">
    <property type="entry name" value="Response_reg"/>
    <property type="match status" value="1"/>
</dbReference>
<dbReference type="RefSeq" id="WP_106143955.1">
    <property type="nucleotide sequence ID" value="NZ_PVYX01000001.1"/>
</dbReference>
<feature type="domain" description="HTH LytTR-type" evidence="3">
    <location>
        <begin position="150"/>
        <end position="256"/>
    </location>
</feature>
<dbReference type="InterPro" id="IPR001789">
    <property type="entry name" value="Sig_transdc_resp-reg_receiver"/>
</dbReference>
<protein>
    <submittedName>
        <fullName evidence="4">DNA-binding LytR/AlgR family response regulator</fullName>
    </submittedName>
</protein>
<dbReference type="AlphaFoldDB" id="A0A2T0MHK1"/>
<dbReference type="GO" id="GO:0003677">
    <property type="term" value="F:DNA binding"/>
    <property type="evidence" value="ECO:0007669"/>
    <property type="project" value="UniProtKB-KW"/>
</dbReference>
<dbReference type="GO" id="GO:0000156">
    <property type="term" value="F:phosphorelay response regulator activity"/>
    <property type="evidence" value="ECO:0007669"/>
    <property type="project" value="InterPro"/>
</dbReference>
<dbReference type="SMART" id="SM00448">
    <property type="entry name" value="REC"/>
    <property type="match status" value="1"/>
</dbReference>
<evidence type="ECO:0000259" key="3">
    <source>
        <dbReference type="PROSITE" id="PS50930"/>
    </source>
</evidence>
<sequence length="257" mass="29504">MKAKVIIVEDEPKAQKHLENLLGLSGFDIVVEARLSSVESAVKWLEENSHPDILFLDIHLSDGISFEIMEKTSLEAPIIFTTAYDEYAIKAFKTTGIDYLLKPLTHKDVNEALVKFFRTKNQYFKEWMAKSMELKKYFPNTASHSNKDRFLLRSGNEMLPFHVDEIAYFFRSEIVFAKTYEGSQFSINTSLNQLETALDPNKFVRLNRQLLTNIEAIAKIKPGKGGQLLVELNPQYHETVIVSQERASWLKNLLGQI</sequence>
<keyword evidence="1" id="KW-0597">Phosphoprotein</keyword>
<dbReference type="EMBL" id="PVYX01000001">
    <property type="protein sequence ID" value="PRX57035.1"/>
    <property type="molecule type" value="Genomic_DNA"/>
</dbReference>
<dbReference type="SUPFAM" id="SSF52172">
    <property type="entry name" value="CheY-like"/>
    <property type="match status" value="1"/>
</dbReference>
<evidence type="ECO:0000259" key="2">
    <source>
        <dbReference type="PROSITE" id="PS50110"/>
    </source>
</evidence>
<feature type="modified residue" description="4-aspartylphosphate" evidence="1">
    <location>
        <position position="57"/>
    </location>
</feature>
<dbReference type="PANTHER" id="PTHR37299:SF1">
    <property type="entry name" value="STAGE 0 SPORULATION PROTEIN A HOMOLOG"/>
    <property type="match status" value="1"/>
</dbReference>
<accession>A0A2T0MHK1</accession>
<dbReference type="Gene3D" id="2.40.50.1020">
    <property type="entry name" value="LytTr DNA-binding domain"/>
    <property type="match status" value="1"/>
</dbReference>
<proteinExistence type="predicted"/>
<organism evidence="4 5">
    <name type="scientific">Flagellimonas meridianipacifica</name>
    <dbReference type="NCBI Taxonomy" id="1080225"/>
    <lineage>
        <taxon>Bacteria</taxon>
        <taxon>Pseudomonadati</taxon>
        <taxon>Bacteroidota</taxon>
        <taxon>Flavobacteriia</taxon>
        <taxon>Flavobacteriales</taxon>
        <taxon>Flavobacteriaceae</taxon>
        <taxon>Flagellimonas</taxon>
    </lineage>
</organism>
<dbReference type="InterPro" id="IPR046947">
    <property type="entry name" value="LytR-like"/>
</dbReference>
<dbReference type="PROSITE" id="PS50930">
    <property type="entry name" value="HTH_LYTTR"/>
    <property type="match status" value="1"/>
</dbReference>
<keyword evidence="5" id="KW-1185">Reference proteome</keyword>
<dbReference type="InterPro" id="IPR011006">
    <property type="entry name" value="CheY-like_superfamily"/>
</dbReference>
<comment type="caution">
    <text evidence="4">The sequence shown here is derived from an EMBL/GenBank/DDBJ whole genome shotgun (WGS) entry which is preliminary data.</text>
</comment>
<dbReference type="PROSITE" id="PS50110">
    <property type="entry name" value="RESPONSE_REGULATORY"/>
    <property type="match status" value="1"/>
</dbReference>
<dbReference type="SMART" id="SM00850">
    <property type="entry name" value="LytTR"/>
    <property type="match status" value="1"/>
</dbReference>
<dbReference type="Gene3D" id="3.40.50.2300">
    <property type="match status" value="1"/>
</dbReference>
<feature type="domain" description="Response regulatory" evidence="2">
    <location>
        <begin position="4"/>
        <end position="117"/>
    </location>
</feature>
<dbReference type="PANTHER" id="PTHR37299">
    <property type="entry name" value="TRANSCRIPTIONAL REGULATOR-RELATED"/>
    <property type="match status" value="1"/>
</dbReference>
<keyword evidence="4" id="KW-0238">DNA-binding</keyword>